<protein>
    <submittedName>
        <fullName evidence="9">Carbohydrate ABC transporter permease</fullName>
    </submittedName>
</protein>
<dbReference type="RefSeq" id="WP_120978059.1">
    <property type="nucleotide sequence ID" value="NZ_RBZM01000007.1"/>
</dbReference>
<feature type="transmembrane region" description="Helical" evidence="7">
    <location>
        <begin position="12"/>
        <end position="36"/>
    </location>
</feature>
<evidence type="ECO:0000256" key="4">
    <source>
        <dbReference type="ARBA" id="ARBA00022692"/>
    </source>
</evidence>
<keyword evidence="2 7" id="KW-0813">Transport</keyword>
<reference evidence="9 10" key="1">
    <citation type="submission" date="2018-10" db="EMBL/GenBank/DDBJ databases">
        <title>Cohnella sp. M2MS4P-1, whole genome shotgun sequence.</title>
        <authorList>
            <person name="Tuo L."/>
        </authorList>
    </citation>
    <scope>NUCLEOTIDE SEQUENCE [LARGE SCALE GENOMIC DNA]</scope>
    <source>
        <strain evidence="9 10">M2MS4P-1</strain>
    </source>
</reference>
<dbReference type="AlphaFoldDB" id="A0A494XNQ8"/>
<dbReference type="GO" id="GO:0005886">
    <property type="term" value="C:plasma membrane"/>
    <property type="evidence" value="ECO:0007669"/>
    <property type="project" value="UniProtKB-SubCell"/>
</dbReference>
<evidence type="ECO:0000313" key="9">
    <source>
        <dbReference type="EMBL" id="RKP51361.1"/>
    </source>
</evidence>
<gene>
    <name evidence="9" type="ORF">D7Z26_16305</name>
</gene>
<dbReference type="Proteomes" id="UP000282076">
    <property type="component" value="Unassembled WGS sequence"/>
</dbReference>
<evidence type="ECO:0000256" key="5">
    <source>
        <dbReference type="ARBA" id="ARBA00022989"/>
    </source>
</evidence>
<dbReference type="PANTHER" id="PTHR43744:SF12">
    <property type="entry name" value="ABC TRANSPORTER PERMEASE PROTEIN MG189-RELATED"/>
    <property type="match status" value="1"/>
</dbReference>
<dbReference type="InterPro" id="IPR000515">
    <property type="entry name" value="MetI-like"/>
</dbReference>
<organism evidence="9 10">
    <name type="scientific">Cohnella endophytica</name>
    <dbReference type="NCBI Taxonomy" id="2419778"/>
    <lineage>
        <taxon>Bacteria</taxon>
        <taxon>Bacillati</taxon>
        <taxon>Bacillota</taxon>
        <taxon>Bacilli</taxon>
        <taxon>Bacillales</taxon>
        <taxon>Paenibacillaceae</taxon>
        <taxon>Cohnella</taxon>
    </lineage>
</organism>
<keyword evidence="3" id="KW-1003">Cell membrane</keyword>
<proteinExistence type="inferred from homology"/>
<dbReference type="Gene3D" id="1.10.3720.10">
    <property type="entry name" value="MetI-like"/>
    <property type="match status" value="1"/>
</dbReference>
<evidence type="ECO:0000256" key="6">
    <source>
        <dbReference type="ARBA" id="ARBA00023136"/>
    </source>
</evidence>
<feature type="transmembrane region" description="Helical" evidence="7">
    <location>
        <begin position="185"/>
        <end position="208"/>
    </location>
</feature>
<evidence type="ECO:0000256" key="7">
    <source>
        <dbReference type="RuleBase" id="RU363032"/>
    </source>
</evidence>
<keyword evidence="5 7" id="KW-1133">Transmembrane helix</keyword>
<keyword evidence="10" id="KW-1185">Reference proteome</keyword>
<feature type="domain" description="ABC transmembrane type-1" evidence="8">
    <location>
        <begin position="74"/>
        <end position="265"/>
    </location>
</feature>
<feature type="transmembrane region" description="Helical" evidence="7">
    <location>
        <begin position="78"/>
        <end position="100"/>
    </location>
</feature>
<evidence type="ECO:0000256" key="1">
    <source>
        <dbReference type="ARBA" id="ARBA00004651"/>
    </source>
</evidence>
<comment type="subcellular location">
    <subcellularLocation>
        <location evidence="1 7">Cell membrane</location>
        <topology evidence="1 7">Multi-pass membrane protein</topology>
    </subcellularLocation>
</comment>
<dbReference type="CDD" id="cd06261">
    <property type="entry name" value="TM_PBP2"/>
    <property type="match status" value="1"/>
</dbReference>
<dbReference type="EMBL" id="RBZM01000007">
    <property type="protein sequence ID" value="RKP51361.1"/>
    <property type="molecule type" value="Genomic_DNA"/>
</dbReference>
<name>A0A494XNQ8_9BACL</name>
<evidence type="ECO:0000256" key="2">
    <source>
        <dbReference type="ARBA" id="ARBA00022448"/>
    </source>
</evidence>
<accession>A0A494XNQ8</accession>
<sequence>MHASRRSDANFAIKGLTYIVFVLLAIFTLIPFYSMFIMGTYDSYRLFEFDGLPSNYLSANWKTVMKVPEMGDFFTNSLIVSAVAVSLGVLICTACGYGLAKFSFKGRDSLNRLVLFTMMVPYQLGLVAYVWEMRVLHLNDTLVPTILPSLCLGFGVFWMTQYIRDTVPTEIMESARIDAAGEVRIFFNIIFPIISPAIVTLGLLIFIWSWNSFLVPLLTINDVHKYTLPLGVTLFNGLYSTDNGAKILAISLSTLPVILVYVLFSNKLISGLTAGAVKG</sequence>
<keyword evidence="6 7" id="KW-0472">Membrane</keyword>
<comment type="caution">
    <text evidence="9">The sequence shown here is derived from an EMBL/GenBank/DDBJ whole genome shotgun (WGS) entry which is preliminary data.</text>
</comment>
<feature type="transmembrane region" description="Helical" evidence="7">
    <location>
        <begin position="143"/>
        <end position="164"/>
    </location>
</feature>
<dbReference type="InterPro" id="IPR035906">
    <property type="entry name" value="MetI-like_sf"/>
</dbReference>
<dbReference type="SUPFAM" id="SSF161098">
    <property type="entry name" value="MetI-like"/>
    <property type="match status" value="1"/>
</dbReference>
<keyword evidence="4 7" id="KW-0812">Transmembrane</keyword>
<evidence type="ECO:0000313" key="10">
    <source>
        <dbReference type="Proteomes" id="UP000282076"/>
    </source>
</evidence>
<feature type="transmembrane region" description="Helical" evidence="7">
    <location>
        <begin position="112"/>
        <end position="131"/>
    </location>
</feature>
<comment type="similarity">
    <text evidence="7">Belongs to the binding-protein-dependent transport system permease family.</text>
</comment>
<dbReference type="OrthoDB" id="9771544at2"/>
<feature type="transmembrane region" description="Helical" evidence="7">
    <location>
        <begin position="244"/>
        <end position="264"/>
    </location>
</feature>
<dbReference type="Pfam" id="PF00528">
    <property type="entry name" value="BPD_transp_1"/>
    <property type="match status" value="1"/>
</dbReference>
<evidence type="ECO:0000256" key="3">
    <source>
        <dbReference type="ARBA" id="ARBA00022475"/>
    </source>
</evidence>
<evidence type="ECO:0000259" key="8">
    <source>
        <dbReference type="PROSITE" id="PS50928"/>
    </source>
</evidence>
<dbReference type="GO" id="GO:0055085">
    <property type="term" value="P:transmembrane transport"/>
    <property type="evidence" value="ECO:0007669"/>
    <property type="project" value="InterPro"/>
</dbReference>
<dbReference type="PANTHER" id="PTHR43744">
    <property type="entry name" value="ABC TRANSPORTER PERMEASE PROTEIN MG189-RELATED-RELATED"/>
    <property type="match status" value="1"/>
</dbReference>
<dbReference type="PROSITE" id="PS50928">
    <property type="entry name" value="ABC_TM1"/>
    <property type="match status" value="1"/>
</dbReference>